<keyword evidence="2" id="KW-1003">Cell membrane</keyword>
<dbReference type="NCBIfam" id="TIGR00786">
    <property type="entry name" value="dctM"/>
    <property type="match status" value="1"/>
</dbReference>
<evidence type="ECO:0000256" key="4">
    <source>
        <dbReference type="ARBA" id="ARBA00022692"/>
    </source>
</evidence>
<feature type="transmembrane region" description="Helical" evidence="7">
    <location>
        <begin position="336"/>
        <end position="362"/>
    </location>
</feature>
<dbReference type="InterPro" id="IPR004681">
    <property type="entry name" value="TRAP_DctM"/>
</dbReference>
<accession>A0A0M4CUJ0</accession>
<feature type="transmembrane region" description="Helical" evidence="7">
    <location>
        <begin position="140"/>
        <end position="167"/>
    </location>
</feature>
<comment type="subcellular location">
    <subcellularLocation>
        <location evidence="1">Cell inner membrane</location>
        <topology evidence="1">Multi-pass membrane protein</topology>
    </subcellularLocation>
</comment>
<keyword evidence="5 7" id="KW-1133">Transmembrane helix</keyword>
<evidence type="ECO:0000313" key="9">
    <source>
        <dbReference type="EMBL" id="ALC15191.1"/>
    </source>
</evidence>
<feature type="transmembrane region" description="Helical" evidence="7">
    <location>
        <begin position="99"/>
        <end position="128"/>
    </location>
</feature>
<dbReference type="OrthoDB" id="9790209at2"/>
<gene>
    <name evidence="9" type="ORF">DSOUD_0396</name>
</gene>
<dbReference type="Proteomes" id="UP000057158">
    <property type="component" value="Chromosome"/>
</dbReference>
<evidence type="ECO:0000313" key="10">
    <source>
        <dbReference type="Proteomes" id="UP000057158"/>
    </source>
</evidence>
<dbReference type="GO" id="GO:0005886">
    <property type="term" value="C:plasma membrane"/>
    <property type="evidence" value="ECO:0007669"/>
    <property type="project" value="UniProtKB-SubCell"/>
</dbReference>
<feature type="transmembrane region" description="Helical" evidence="7">
    <location>
        <begin position="173"/>
        <end position="196"/>
    </location>
</feature>
<evidence type="ECO:0000256" key="3">
    <source>
        <dbReference type="ARBA" id="ARBA00022519"/>
    </source>
</evidence>
<dbReference type="InterPro" id="IPR010656">
    <property type="entry name" value="DctM"/>
</dbReference>
<evidence type="ECO:0000256" key="7">
    <source>
        <dbReference type="SAM" id="Phobius"/>
    </source>
</evidence>
<proteinExistence type="predicted"/>
<reference evidence="9 10" key="1">
    <citation type="submission" date="2015-07" db="EMBL/GenBank/DDBJ databases">
        <title>Isolation and Genomic Characterization of a Novel Halophilic Metal-Reducing Deltaproteobacterium from the Deep Subsurface.</title>
        <authorList>
            <person name="Badalamenti J.P."/>
            <person name="Summers Z.M."/>
            <person name="Gralnick J.A."/>
            <person name="Bond D.R."/>
        </authorList>
    </citation>
    <scope>NUCLEOTIDE SEQUENCE [LARGE SCALE GENOMIC DNA]</scope>
    <source>
        <strain evidence="9 10">WTL</strain>
    </source>
</reference>
<sequence length="448" mass="48530">MGVFEQGLLYAATTLILLFSGMPIAFALGGVAVAFMLIFMPAMNIQMIPEILFSELDNFTLLAIPLFILMGAAIGKTRAAEDLYGSAHRWMYKLPGGLGVANVIGCSVFAAMCGSSPATCAAIGGMGIPEMRKRGYSSGLASGLIAAGGTLGILIPPSVTLIIYGVIVEVSIGQLFIAGIIPGVLLTLFFGFYVIYAIQKEKKFALTSDEGSISRELLQEESFTWKQRWETLPRLAPFLILIVLVMVAMYGGFATPSEVAGVGALAALVMVVAIYGVYRWEDIKVILSGTARESCMIMVIIAMAFLFTYVMSYLHITQSAAEWMVSLDMSKWVFLFWVNILLLVLGFFLPPVAIILMVTPVIMPGILAHGFDPIWFGIMLTINMELGLITPPVGLNLFVINGIAPDITFKEITWGVLPFIIIMGLFIVVLAVFPDVAMWLPKLLYKGG</sequence>
<dbReference type="KEGG" id="des:DSOUD_0396"/>
<dbReference type="PANTHER" id="PTHR33362:SF5">
    <property type="entry name" value="C4-DICARBOXYLATE TRAP TRANSPORTER LARGE PERMEASE PROTEIN DCTM"/>
    <property type="match status" value="1"/>
</dbReference>
<feature type="transmembrane region" description="Helical" evidence="7">
    <location>
        <begin position="412"/>
        <end position="433"/>
    </location>
</feature>
<feature type="domain" description="TRAP C4-dicarboxylate transport system permease DctM subunit" evidence="8">
    <location>
        <begin position="14"/>
        <end position="435"/>
    </location>
</feature>
<dbReference type="EMBL" id="CP010802">
    <property type="protein sequence ID" value="ALC15191.1"/>
    <property type="molecule type" value="Genomic_DNA"/>
</dbReference>
<dbReference type="PANTHER" id="PTHR33362">
    <property type="entry name" value="SIALIC ACID TRAP TRANSPORTER PERMEASE PROTEIN SIAT-RELATED"/>
    <property type="match status" value="1"/>
</dbReference>
<evidence type="ECO:0000256" key="6">
    <source>
        <dbReference type="ARBA" id="ARBA00023136"/>
    </source>
</evidence>
<keyword evidence="3" id="KW-0997">Cell inner membrane</keyword>
<dbReference type="AlphaFoldDB" id="A0A0M4CUJ0"/>
<dbReference type="PATRIC" id="fig|1603606.3.peg.430"/>
<protein>
    <submittedName>
        <fullName evidence="9">TRAP transporter, DctM subunit</fullName>
    </submittedName>
</protein>
<name>A0A0M4CUJ0_9BACT</name>
<evidence type="ECO:0000256" key="2">
    <source>
        <dbReference type="ARBA" id="ARBA00022475"/>
    </source>
</evidence>
<dbReference type="PIRSF" id="PIRSF006066">
    <property type="entry name" value="HI0050"/>
    <property type="match status" value="1"/>
</dbReference>
<dbReference type="STRING" id="1603606.DSOUD_0396"/>
<keyword evidence="10" id="KW-1185">Reference proteome</keyword>
<feature type="transmembrane region" description="Helical" evidence="7">
    <location>
        <begin position="297"/>
        <end position="316"/>
    </location>
</feature>
<evidence type="ECO:0000256" key="1">
    <source>
        <dbReference type="ARBA" id="ARBA00004429"/>
    </source>
</evidence>
<dbReference type="Pfam" id="PF06808">
    <property type="entry name" value="DctM"/>
    <property type="match status" value="1"/>
</dbReference>
<feature type="transmembrane region" description="Helical" evidence="7">
    <location>
        <begin position="59"/>
        <end position="79"/>
    </location>
</feature>
<organism evidence="9 10">
    <name type="scientific">Desulfuromonas soudanensis</name>
    <dbReference type="NCBI Taxonomy" id="1603606"/>
    <lineage>
        <taxon>Bacteria</taxon>
        <taxon>Pseudomonadati</taxon>
        <taxon>Thermodesulfobacteriota</taxon>
        <taxon>Desulfuromonadia</taxon>
        <taxon>Desulfuromonadales</taxon>
        <taxon>Desulfuromonadaceae</taxon>
        <taxon>Desulfuromonas</taxon>
    </lineage>
</organism>
<keyword evidence="4 7" id="KW-0812">Transmembrane</keyword>
<evidence type="ECO:0000256" key="5">
    <source>
        <dbReference type="ARBA" id="ARBA00022989"/>
    </source>
</evidence>
<feature type="transmembrane region" description="Helical" evidence="7">
    <location>
        <begin position="235"/>
        <end position="253"/>
    </location>
</feature>
<feature type="transmembrane region" description="Helical" evidence="7">
    <location>
        <begin position="374"/>
        <end position="400"/>
    </location>
</feature>
<feature type="transmembrane region" description="Helical" evidence="7">
    <location>
        <begin position="15"/>
        <end position="39"/>
    </location>
</feature>
<evidence type="ECO:0000259" key="8">
    <source>
        <dbReference type="Pfam" id="PF06808"/>
    </source>
</evidence>
<dbReference type="GO" id="GO:0022857">
    <property type="term" value="F:transmembrane transporter activity"/>
    <property type="evidence" value="ECO:0007669"/>
    <property type="project" value="TreeGrafter"/>
</dbReference>
<dbReference type="RefSeq" id="WP_053549419.1">
    <property type="nucleotide sequence ID" value="NZ_CP010802.1"/>
</dbReference>
<feature type="transmembrane region" description="Helical" evidence="7">
    <location>
        <begin position="259"/>
        <end position="277"/>
    </location>
</feature>
<keyword evidence="6 7" id="KW-0472">Membrane</keyword>